<keyword evidence="3" id="KW-1185">Reference proteome</keyword>
<feature type="transmembrane region" description="Helical" evidence="1">
    <location>
        <begin position="441"/>
        <end position="464"/>
    </location>
</feature>
<feature type="transmembrane region" description="Helical" evidence="1">
    <location>
        <begin position="539"/>
        <end position="561"/>
    </location>
</feature>
<keyword evidence="1" id="KW-0472">Membrane</keyword>
<feature type="transmembrane region" description="Helical" evidence="1">
    <location>
        <begin position="301"/>
        <end position="318"/>
    </location>
</feature>
<evidence type="ECO:0000313" key="2">
    <source>
        <dbReference type="EMBL" id="TDP92873.1"/>
    </source>
</evidence>
<keyword evidence="1" id="KW-1133">Transmembrane helix</keyword>
<dbReference type="EMBL" id="SNXZ01000007">
    <property type="protein sequence ID" value="TDP92873.1"/>
    <property type="molecule type" value="Genomic_DNA"/>
</dbReference>
<keyword evidence="1" id="KW-0812">Transmembrane</keyword>
<dbReference type="AlphaFoldDB" id="A0A4R6S0X1"/>
<evidence type="ECO:0000313" key="3">
    <source>
        <dbReference type="Proteomes" id="UP000295444"/>
    </source>
</evidence>
<feature type="transmembrane region" description="Helical" evidence="1">
    <location>
        <begin position="21"/>
        <end position="44"/>
    </location>
</feature>
<feature type="transmembrane region" description="Helical" evidence="1">
    <location>
        <begin position="369"/>
        <end position="389"/>
    </location>
</feature>
<sequence>MVGVLIRMKLAVLRRASTGSRANWAVTGRLLGVLAALGTCGMATLQTTSPSTVLDLLAVVLAIWTLGWMAGPAWVGEPVLRAEHFALVPVPRGKLAAGLLGAAFVGTTTAVTLVAFASTIVFAVRLGGVLPVVVAVLTTLVELTVVVLLSRLTGRMFGALSRSRVGAATTAVITAVMLVVSSSGWIVFTAIDSVRNTGFSTTFSTVLRALPSSWGLVAVDAAARHAWGLTVLPLAGLVVLAAVLFVAWSRVLGPPRLGRPAVLGTAGQPARAGRFLGSATGSVYIKELRTWTRSPLRVQNLLVPPVFAVLSCLVPLAFGSSVFLPFAGALTALMGAATSANLYGQDGTALWLVLLTPGAEENDVRGRQLAWMALFGPLSVVLALLGTVLSGHTELWPWAAAGTAGVLGAGAGLVPLVGVTQLAPGPDPHRSRYSPMDHGDATGGAFAVLVGALALTVPALVPVIVGTVLDNAEVKAAGVFVGVVTGMTYWSLCARAARRRLVAKGPELLALMRAGKELPGQSVEGTSALKTMSKGRQRLLWWSFGIGCIALFPQALVPMAMKLSGHVAKVWFLALYVPGPWQWPTIAFMVLVAAVAFTIAARTFLGQRRRLRAPAPPVENGTETRESVVRAG</sequence>
<name>A0A4R6S0X1_LABRH</name>
<evidence type="ECO:0000256" key="1">
    <source>
        <dbReference type="SAM" id="Phobius"/>
    </source>
</evidence>
<accession>A0A4R6S0X1</accession>
<protein>
    <submittedName>
        <fullName evidence="2">ABC-2 type transport system permease protein</fullName>
    </submittedName>
</protein>
<comment type="caution">
    <text evidence="2">The sequence shown here is derived from an EMBL/GenBank/DDBJ whole genome shotgun (WGS) entry which is preliminary data.</text>
</comment>
<feature type="transmembrane region" description="Helical" evidence="1">
    <location>
        <begin position="129"/>
        <end position="153"/>
    </location>
</feature>
<organism evidence="2 3">
    <name type="scientific">Labedaea rhizosphaerae</name>
    <dbReference type="NCBI Taxonomy" id="598644"/>
    <lineage>
        <taxon>Bacteria</taxon>
        <taxon>Bacillati</taxon>
        <taxon>Actinomycetota</taxon>
        <taxon>Actinomycetes</taxon>
        <taxon>Pseudonocardiales</taxon>
        <taxon>Pseudonocardiaceae</taxon>
        <taxon>Labedaea</taxon>
    </lineage>
</organism>
<feature type="transmembrane region" description="Helical" evidence="1">
    <location>
        <begin position="395"/>
        <end position="420"/>
    </location>
</feature>
<dbReference type="Proteomes" id="UP000295444">
    <property type="component" value="Unassembled WGS sequence"/>
</dbReference>
<gene>
    <name evidence="2" type="ORF">EV186_10792</name>
</gene>
<feature type="transmembrane region" description="Helical" evidence="1">
    <location>
        <begin position="324"/>
        <end position="344"/>
    </location>
</feature>
<feature type="transmembrane region" description="Helical" evidence="1">
    <location>
        <begin position="56"/>
        <end position="75"/>
    </location>
</feature>
<dbReference type="OrthoDB" id="2955510at2"/>
<dbReference type="RefSeq" id="WP_133853223.1">
    <property type="nucleotide sequence ID" value="NZ_SNXZ01000007.1"/>
</dbReference>
<feature type="transmembrane region" description="Helical" evidence="1">
    <location>
        <begin position="476"/>
        <end position="494"/>
    </location>
</feature>
<feature type="transmembrane region" description="Helical" evidence="1">
    <location>
        <begin position="165"/>
        <end position="188"/>
    </location>
</feature>
<feature type="transmembrane region" description="Helical" evidence="1">
    <location>
        <begin position="95"/>
        <end position="123"/>
    </location>
</feature>
<proteinExistence type="predicted"/>
<reference evidence="2 3" key="1">
    <citation type="submission" date="2019-03" db="EMBL/GenBank/DDBJ databases">
        <title>Genomic Encyclopedia of Type Strains, Phase IV (KMG-IV): sequencing the most valuable type-strain genomes for metagenomic binning, comparative biology and taxonomic classification.</title>
        <authorList>
            <person name="Goeker M."/>
        </authorList>
    </citation>
    <scope>NUCLEOTIDE SEQUENCE [LARGE SCALE GENOMIC DNA]</scope>
    <source>
        <strain evidence="2 3">DSM 45361</strain>
    </source>
</reference>
<feature type="transmembrane region" description="Helical" evidence="1">
    <location>
        <begin position="581"/>
        <end position="605"/>
    </location>
</feature>
<feature type="transmembrane region" description="Helical" evidence="1">
    <location>
        <begin position="226"/>
        <end position="248"/>
    </location>
</feature>